<protein>
    <recommendedName>
        <fullName evidence="2">DUF721 domain-containing protein</fullName>
    </recommendedName>
</protein>
<dbReference type="EMBL" id="UINC01014536">
    <property type="protein sequence ID" value="SVA61939.1"/>
    <property type="molecule type" value="Genomic_DNA"/>
</dbReference>
<evidence type="ECO:0008006" key="2">
    <source>
        <dbReference type="Google" id="ProtNLM"/>
    </source>
</evidence>
<reference evidence="1" key="1">
    <citation type="submission" date="2018-05" db="EMBL/GenBank/DDBJ databases">
        <authorList>
            <person name="Lanie J.A."/>
            <person name="Ng W.-L."/>
            <person name="Kazmierczak K.M."/>
            <person name="Andrzejewski T.M."/>
            <person name="Davidsen T.M."/>
            <person name="Wayne K.J."/>
            <person name="Tettelin H."/>
            <person name="Glass J.I."/>
            <person name="Rusch D."/>
            <person name="Podicherti R."/>
            <person name="Tsui H.-C.T."/>
            <person name="Winkler M.E."/>
        </authorList>
    </citation>
    <scope>NUCLEOTIDE SEQUENCE</scope>
</reference>
<name>A0A381XB11_9ZZZZ</name>
<dbReference type="AlphaFoldDB" id="A0A381XB11"/>
<evidence type="ECO:0000313" key="1">
    <source>
        <dbReference type="EMBL" id="SVA61939.1"/>
    </source>
</evidence>
<dbReference type="Pfam" id="PF05258">
    <property type="entry name" value="DciA"/>
    <property type="match status" value="1"/>
</dbReference>
<accession>A0A381XB11</accession>
<proteinExistence type="predicted"/>
<dbReference type="InterPro" id="IPR007922">
    <property type="entry name" value="DciA-like"/>
</dbReference>
<gene>
    <name evidence="1" type="ORF">METZ01_LOCUS114793</name>
</gene>
<sequence length="138" mass="15396">MHRTSKILGQASGNLSKLISRAKYYAEIQARISRFLDTDIKICSIKDGHIHLLVTSAVIATQIRYRQRDLLGFLHQSIPDSELTQVKVSVLPETGEPQEKTGVARQLSADSKSLIIATADCIEDNQLKLALQRFAKNH</sequence>
<organism evidence="1">
    <name type="scientific">marine metagenome</name>
    <dbReference type="NCBI Taxonomy" id="408172"/>
    <lineage>
        <taxon>unclassified sequences</taxon>
        <taxon>metagenomes</taxon>
        <taxon>ecological metagenomes</taxon>
    </lineage>
</organism>